<feature type="domain" description="4Fe-4S ferredoxin-type" evidence="4">
    <location>
        <begin position="329"/>
        <end position="361"/>
    </location>
</feature>
<evidence type="ECO:0000256" key="1">
    <source>
        <dbReference type="ARBA" id="ARBA00022723"/>
    </source>
</evidence>
<dbReference type="PANTHER" id="PTHR40447:SF1">
    <property type="entry name" value="ANAEROBIC SULFITE REDUCTASE SUBUNIT A"/>
    <property type="match status" value="1"/>
</dbReference>
<dbReference type="InterPro" id="IPR017900">
    <property type="entry name" value="4Fe4S_Fe_S_CS"/>
</dbReference>
<dbReference type="Pfam" id="PF17179">
    <property type="entry name" value="Fer4_22"/>
    <property type="match status" value="1"/>
</dbReference>
<dbReference type="STRING" id="1742972.COMA1_10789"/>
<keyword evidence="1" id="KW-0479">Metal-binding</keyword>
<dbReference type="GO" id="GO:0051536">
    <property type="term" value="F:iron-sulfur cluster binding"/>
    <property type="evidence" value="ECO:0007669"/>
    <property type="project" value="UniProtKB-KW"/>
</dbReference>
<evidence type="ECO:0000256" key="3">
    <source>
        <dbReference type="ARBA" id="ARBA00023014"/>
    </source>
</evidence>
<keyword evidence="6" id="KW-1185">Reference proteome</keyword>
<proteinExistence type="predicted"/>
<dbReference type="GO" id="GO:0047985">
    <property type="term" value="F:hydrogen dehydrogenase activity"/>
    <property type="evidence" value="ECO:0007669"/>
    <property type="project" value="UniProtKB-EC"/>
</dbReference>
<sequence length="461" mass="50631">MKGVKGSVALRDSGLGEAVASFNSLASQRGVCMVGFSLMKRISEDHIVCLPGGSHLAPNVRSPYDVETPVPRMRGIGAMAAAGEIGVLSRSDFQQIFDILSSKGYRIVGPTVRDGSVMWETIQAVSDLPIGWRDHQEPGRYRLEQSGSNDIFGVVHGPQSLKPFAFTPREPLLQIERSKDGFTTRPTLPQQEKIAVIGARACDLAGLAIQDQIFLQGEYQDTYYATRREGLFIIAVNCTRALQTCFCASMDTGPCAKNNFDLALTEVDDQLLVQAGSEVGSDLLSILSLSPATHDAIAEAAARVEACAQSQVRRLDRTRLPQALYDAHEHPRWDDVAARCLACANCTMVCPTCFCHTVEETPDLTRQHAEHARLWDSCFTQVHGYIHGKNIRPTIKDRYRMWLTHKLASWIDQFGTSGCVGCGRCITWCPIGIDLTEEVSALLTPSEQRSTSSRQQEASGR</sequence>
<dbReference type="PROSITE" id="PS00198">
    <property type="entry name" value="4FE4S_FER_1"/>
    <property type="match status" value="2"/>
</dbReference>
<organism evidence="5 6">
    <name type="scientific">Candidatus Nitrospira nitrosa</name>
    <dbReference type="NCBI Taxonomy" id="1742972"/>
    <lineage>
        <taxon>Bacteria</taxon>
        <taxon>Pseudomonadati</taxon>
        <taxon>Nitrospirota</taxon>
        <taxon>Nitrospiria</taxon>
        <taxon>Nitrospirales</taxon>
        <taxon>Nitrospiraceae</taxon>
        <taxon>Nitrospira</taxon>
    </lineage>
</organism>
<dbReference type="AlphaFoldDB" id="A0A0S4L537"/>
<dbReference type="EC" id="1.12.1.2" evidence="5"/>
<keyword evidence="5" id="KW-0560">Oxidoreductase</keyword>
<reference evidence="5 6" key="1">
    <citation type="submission" date="2015-10" db="EMBL/GenBank/DDBJ databases">
        <authorList>
            <person name="Gilbert D.G."/>
        </authorList>
    </citation>
    <scope>NUCLEOTIDE SEQUENCE [LARGE SCALE GENOMIC DNA]</scope>
    <source>
        <strain evidence="5">COMA1</strain>
    </source>
</reference>
<dbReference type="PROSITE" id="PS51379">
    <property type="entry name" value="4FE4S_FER_2"/>
    <property type="match status" value="2"/>
</dbReference>
<evidence type="ECO:0000259" key="4">
    <source>
        <dbReference type="PROSITE" id="PS51379"/>
    </source>
</evidence>
<name>A0A0S4L537_9BACT</name>
<gene>
    <name evidence="5" type="primary">hydB</name>
    <name evidence="5" type="ORF">COMA1_10789</name>
</gene>
<dbReference type="Proteomes" id="UP000199032">
    <property type="component" value="Unassembled WGS sequence"/>
</dbReference>
<evidence type="ECO:0000313" key="5">
    <source>
        <dbReference type="EMBL" id="CUS32743.1"/>
    </source>
</evidence>
<protein>
    <submittedName>
        <fullName evidence="5">Sulfhydrogenase, subunit beta</fullName>
        <ecNumber evidence="5">1.12.1.2</ecNumber>
    </submittedName>
</protein>
<dbReference type="InterPro" id="IPR017896">
    <property type="entry name" value="4Fe4S_Fe-S-bd"/>
</dbReference>
<dbReference type="GO" id="GO:0046872">
    <property type="term" value="F:metal ion binding"/>
    <property type="evidence" value="ECO:0007669"/>
    <property type="project" value="UniProtKB-KW"/>
</dbReference>
<evidence type="ECO:0000313" key="6">
    <source>
        <dbReference type="Proteomes" id="UP000199032"/>
    </source>
</evidence>
<feature type="domain" description="4Fe-4S ferredoxin-type" evidence="4">
    <location>
        <begin position="410"/>
        <end position="438"/>
    </location>
</feature>
<keyword evidence="3" id="KW-0411">Iron-sulfur</keyword>
<dbReference type="EMBL" id="CZQA01000001">
    <property type="protein sequence ID" value="CUS32743.1"/>
    <property type="molecule type" value="Genomic_DNA"/>
</dbReference>
<keyword evidence="2" id="KW-0408">Iron</keyword>
<dbReference type="PANTHER" id="PTHR40447">
    <property type="entry name" value="ANAEROBIC SULFITE REDUCTASE SUBUNIT A"/>
    <property type="match status" value="1"/>
</dbReference>
<accession>A0A0S4L537</accession>
<dbReference type="SUPFAM" id="SSF46548">
    <property type="entry name" value="alpha-helical ferredoxin"/>
    <property type="match status" value="1"/>
</dbReference>
<evidence type="ECO:0000256" key="2">
    <source>
        <dbReference type="ARBA" id="ARBA00023004"/>
    </source>
</evidence>